<feature type="compositionally biased region" description="Polar residues" evidence="2">
    <location>
        <begin position="421"/>
        <end position="489"/>
    </location>
</feature>
<feature type="compositionally biased region" description="Basic and acidic residues" evidence="2">
    <location>
        <begin position="58"/>
        <end position="70"/>
    </location>
</feature>
<dbReference type="OrthoDB" id="5428925at2759"/>
<feature type="compositionally biased region" description="Basic and acidic residues" evidence="2">
    <location>
        <begin position="316"/>
        <end position="326"/>
    </location>
</feature>
<feature type="compositionally biased region" description="Acidic residues" evidence="2">
    <location>
        <begin position="687"/>
        <end position="700"/>
    </location>
</feature>
<feature type="compositionally biased region" description="Basic and acidic residues" evidence="2">
    <location>
        <begin position="713"/>
        <end position="723"/>
    </location>
</feature>
<feature type="compositionally biased region" description="Basic and acidic residues" evidence="2">
    <location>
        <begin position="629"/>
        <end position="648"/>
    </location>
</feature>
<feature type="coiled-coil region" evidence="1">
    <location>
        <begin position="589"/>
        <end position="616"/>
    </location>
</feature>
<name>A0A6A6HNA5_VIRVR</name>
<sequence length="784" mass="86782">MAAARASRVFGDEKPLQRSSSKADAIRRGTLRISGPISTDTDFEEDGQTPDRSSVSLRVHEAITEKRSQLLRDASPEVTTAPDVEGQNQQAADSLEPPRQRDQNSVALRDTTYSNGYASTYSHPYSMNTDPNSVRVSPKDDAKTDSGRKAKGGSFRAAVRRLFGRKPKPVQSTPTRHGYHRSDPGALLRPAQTPQPSSTPQRSFSMPIRDITPSVALQSHSPAVQFPHSKELKPLDLRPTIRQHSPRRRATLGSTAPKRDNSTSLPKSFDDPFWDSIVPVEERDIGLAVTSGSNPKRRSRSAGALRDISRVQVESSGRRRSEEIRYWRASTDGRPMSGESRYSGIAFGSNGPERKVNRMHYRDASDEHAQPASPRHGRIFNFRPMNEEIEEVGQHSPDNGSGHKSVIRTSVPEGPEDDNSLLPQESTDVSSTKQMQRQTLEEGSSEWTRSQSPSLHNFYDESSQDAASPRGSGQRSGAPNVPSPNSKGHGQTPKLDPAPTLITSIPGGRLKNNAQEGGHFSGKNDVPRLDDTATYQQDVHRTPEKTNEKFGQSYAEDYIGLINRQLPPEMPSPLSPGTSTTFEAISNVLAHERAARKELERLVYDLKREVAELRSMMERRTRLSAYGERNTHDEMRTYRSHSSETMDARKTLDRLEGYGRHDDQRVTVIRSRFSGFDSVDDSNGGTADEDDRADDNDGDDDTRGPPTSSGQEEQTREGVEQIIHHRSQSAPSTDMESPSSEAFETPREEASGYAYAYDADDDDVSRKPMHSVGARVPVVVGGMF</sequence>
<organism evidence="3 4">
    <name type="scientific">Viridothelium virens</name>
    <name type="common">Speckled blister lichen</name>
    <name type="synonym">Trypethelium virens</name>
    <dbReference type="NCBI Taxonomy" id="1048519"/>
    <lineage>
        <taxon>Eukaryota</taxon>
        <taxon>Fungi</taxon>
        <taxon>Dikarya</taxon>
        <taxon>Ascomycota</taxon>
        <taxon>Pezizomycotina</taxon>
        <taxon>Dothideomycetes</taxon>
        <taxon>Dothideomycetes incertae sedis</taxon>
        <taxon>Trypetheliales</taxon>
        <taxon>Trypetheliaceae</taxon>
        <taxon>Viridothelium</taxon>
    </lineage>
</organism>
<feature type="region of interest" description="Disordered" evidence="2">
    <location>
        <begin position="675"/>
        <end position="773"/>
    </location>
</feature>
<keyword evidence="4" id="KW-1185">Reference proteome</keyword>
<feature type="compositionally biased region" description="Basic and acidic residues" evidence="2">
    <location>
        <begin position="137"/>
        <end position="148"/>
    </location>
</feature>
<evidence type="ECO:0000313" key="3">
    <source>
        <dbReference type="EMBL" id="KAF2239288.1"/>
    </source>
</evidence>
<proteinExistence type="predicted"/>
<feature type="compositionally biased region" description="Low complexity" evidence="2">
    <location>
        <begin position="192"/>
        <end position="201"/>
    </location>
</feature>
<feature type="compositionally biased region" description="Basic and acidic residues" evidence="2">
    <location>
        <begin position="352"/>
        <end position="369"/>
    </location>
</feature>
<evidence type="ECO:0000313" key="4">
    <source>
        <dbReference type="Proteomes" id="UP000800092"/>
    </source>
</evidence>
<evidence type="ECO:0000256" key="1">
    <source>
        <dbReference type="SAM" id="Coils"/>
    </source>
</evidence>
<dbReference type="Proteomes" id="UP000800092">
    <property type="component" value="Unassembled WGS sequence"/>
</dbReference>
<feature type="region of interest" description="Disordered" evidence="2">
    <location>
        <begin position="624"/>
        <end position="648"/>
    </location>
</feature>
<protein>
    <submittedName>
        <fullName evidence="3">Uncharacterized protein</fullName>
    </submittedName>
</protein>
<dbReference type="AlphaFoldDB" id="A0A6A6HNA5"/>
<gene>
    <name evidence="3" type="ORF">EV356DRAFT_515495</name>
</gene>
<feature type="region of interest" description="Disordered" evidence="2">
    <location>
        <begin position="288"/>
        <end position="530"/>
    </location>
</feature>
<accession>A0A6A6HNA5</accession>
<feature type="compositionally biased region" description="Basic residues" evidence="2">
    <location>
        <begin position="158"/>
        <end position="168"/>
    </location>
</feature>
<reference evidence="3" key="1">
    <citation type="journal article" date="2020" name="Stud. Mycol.">
        <title>101 Dothideomycetes genomes: a test case for predicting lifestyles and emergence of pathogens.</title>
        <authorList>
            <person name="Haridas S."/>
            <person name="Albert R."/>
            <person name="Binder M."/>
            <person name="Bloem J."/>
            <person name="Labutti K."/>
            <person name="Salamov A."/>
            <person name="Andreopoulos B."/>
            <person name="Baker S."/>
            <person name="Barry K."/>
            <person name="Bills G."/>
            <person name="Bluhm B."/>
            <person name="Cannon C."/>
            <person name="Castanera R."/>
            <person name="Culley D."/>
            <person name="Daum C."/>
            <person name="Ezra D."/>
            <person name="Gonzalez J."/>
            <person name="Henrissat B."/>
            <person name="Kuo A."/>
            <person name="Liang C."/>
            <person name="Lipzen A."/>
            <person name="Lutzoni F."/>
            <person name="Magnuson J."/>
            <person name="Mondo S."/>
            <person name="Nolan M."/>
            <person name="Ohm R."/>
            <person name="Pangilinan J."/>
            <person name="Park H.-J."/>
            <person name="Ramirez L."/>
            <person name="Alfaro M."/>
            <person name="Sun H."/>
            <person name="Tritt A."/>
            <person name="Yoshinaga Y."/>
            <person name="Zwiers L.-H."/>
            <person name="Turgeon B."/>
            <person name="Goodwin S."/>
            <person name="Spatafora J."/>
            <person name="Crous P."/>
            <person name="Grigoriev I."/>
        </authorList>
    </citation>
    <scope>NUCLEOTIDE SEQUENCE</scope>
    <source>
        <strain evidence="3">Tuck. ex Michener</strain>
    </source>
</reference>
<evidence type="ECO:0000256" key="2">
    <source>
        <dbReference type="SAM" id="MobiDB-lite"/>
    </source>
</evidence>
<feature type="region of interest" description="Disordered" evidence="2">
    <location>
        <begin position="1"/>
        <end position="273"/>
    </location>
</feature>
<keyword evidence="1" id="KW-0175">Coiled coil</keyword>
<dbReference type="EMBL" id="ML991773">
    <property type="protein sequence ID" value="KAF2239288.1"/>
    <property type="molecule type" value="Genomic_DNA"/>
</dbReference>
<feature type="compositionally biased region" description="Polar residues" evidence="2">
    <location>
        <begin position="103"/>
        <end position="135"/>
    </location>
</feature>
<feature type="compositionally biased region" description="Polar residues" evidence="2">
    <location>
        <begin position="728"/>
        <end position="742"/>
    </location>
</feature>